<keyword evidence="9" id="KW-1278">Translocase</keyword>
<feature type="transmembrane region" description="Helical" evidence="17">
    <location>
        <begin position="5"/>
        <end position="27"/>
    </location>
</feature>
<evidence type="ECO:0000259" key="20">
    <source>
        <dbReference type="Pfam" id="PF06455"/>
    </source>
</evidence>
<feature type="transmembrane region" description="Helical" evidence="17">
    <location>
        <begin position="556"/>
        <end position="571"/>
    </location>
</feature>
<evidence type="ECO:0000256" key="10">
    <source>
        <dbReference type="ARBA" id="ARBA00022982"/>
    </source>
</evidence>
<evidence type="ECO:0000256" key="5">
    <source>
        <dbReference type="ARBA" id="ARBA00022448"/>
    </source>
</evidence>
<evidence type="ECO:0000256" key="6">
    <source>
        <dbReference type="ARBA" id="ARBA00022660"/>
    </source>
</evidence>
<keyword evidence="13 17" id="KW-0830">Ubiquinone</keyword>
<dbReference type="GO" id="GO:0003954">
    <property type="term" value="F:NADH dehydrogenase activity"/>
    <property type="evidence" value="ECO:0007669"/>
    <property type="project" value="TreeGrafter"/>
</dbReference>
<dbReference type="GO" id="GO:0015990">
    <property type="term" value="P:electron transport coupled proton transport"/>
    <property type="evidence" value="ECO:0007669"/>
    <property type="project" value="TreeGrafter"/>
</dbReference>
<feature type="transmembrane region" description="Helical" evidence="17">
    <location>
        <begin position="420"/>
        <end position="440"/>
    </location>
</feature>
<evidence type="ECO:0000256" key="11">
    <source>
        <dbReference type="ARBA" id="ARBA00022989"/>
    </source>
</evidence>
<dbReference type="InterPro" id="IPR003945">
    <property type="entry name" value="NU5C-like"/>
</dbReference>
<evidence type="ECO:0000256" key="14">
    <source>
        <dbReference type="ARBA" id="ARBA00023128"/>
    </source>
</evidence>
<evidence type="ECO:0000256" key="15">
    <source>
        <dbReference type="ARBA" id="ARBA00023136"/>
    </source>
</evidence>
<sequence length="572" mass="64306">MVLCWLAFVIFLLFSVVLYILGVIFLFKGLELFIELELLSFNSLSVEFAICVDWISLMFSSFVFFISSMIMIYSSVYMSEDKSMGRFVYLMVLFVLSMVVVIMSTNLVFVLLGWDGLGLVSYVLVIYYQNSKSSNAGMLTALSNRIGDASILLGIAIMVSVGGWSYSSVLGFLSVYNDMILLSFLIVLAAMTKSAQIPFSSWLPAAMSAPTPVSSLVHSSTLVTAGVYLLFRFSDSLSLELKVFLFYISALTMFMASLGANFEFDLKKIIALSTLSQLGMMMVIFCLGEKELAFFHLLMHALFKALLFMCAGVIIHSVGGNQDIRCMGGLVRVFPITSVCFCISSFALCGLPFLSGFYSKDLVVEVLSMSVSGWFVYLVFFFSVGLTVSYSIRLFLYVFVGRFNMVSLSFISENESKIMLYGMLPLVVLVILEGSVLSWLSFSSPYFIVLPLFMKLMTVFMIFMGGLMGYEGFFFFFIWNSGFLKFYYFSMFVSGMWNLSILSTSKLNLWALSVGKVYLKNLDFGWSEYYGSKGLFSLIKSLVIIFQLIVRNHLKLFLMLLWGGVLIMIFFN</sequence>
<keyword evidence="15 17" id="KW-0472">Membrane</keyword>
<keyword evidence="11 17" id="KW-1133">Transmembrane helix</keyword>
<comment type="subcellular location">
    <subcellularLocation>
        <location evidence="2">Mitochondrion inner membrane</location>
        <topology evidence="2">Multi-pass membrane protein</topology>
    </subcellularLocation>
</comment>
<feature type="transmembrane region" description="Helical" evidence="17">
    <location>
        <begin position="149"/>
        <end position="167"/>
    </location>
</feature>
<dbReference type="Pfam" id="PF00361">
    <property type="entry name" value="Proton_antipo_M"/>
    <property type="match status" value="1"/>
</dbReference>
<keyword evidence="14 17" id="KW-0496">Mitochondrion</keyword>
<feature type="transmembrane region" description="Helical" evidence="17">
    <location>
        <begin position="374"/>
        <end position="399"/>
    </location>
</feature>
<feature type="transmembrane region" description="Helical" evidence="17">
    <location>
        <begin position="47"/>
        <end position="72"/>
    </location>
</feature>
<geneLocation type="mitochondrion" evidence="21"/>
<feature type="transmembrane region" description="Helical" evidence="17">
    <location>
        <begin position="269"/>
        <end position="288"/>
    </location>
</feature>
<name>A0A7H1KHZ9_9CUCU</name>
<keyword evidence="5 17" id="KW-0813">Transport</keyword>
<feature type="transmembrane region" description="Helical" evidence="17">
    <location>
        <begin position="294"/>
        <end position="318"/>
    </location>
</feature>
<comment type="similarity">
    <text evidence="17">Belongs to the complex I subunit 5 family.</text>
</comment>
<organism evidence="21">
    <name type="scientific">Trigonopterus singkawangensis</name>
    <dbReference type="NCBI Taxonomy" id="1729343"/>
    <lineage>
        <taxon>Eukaryota</taxon>
        <taxon>Metazoa</taxon>
        <taxon>Ecdysozoa</taxon>
        <taxon>Arthropoda</taxon>
        <taxon>Hexapoda</taxon>
        <taxon>Insecta</taxon>
        <taxon>Pterygota</taxon>
        <taxon>Neoptera</taxon>
        <taxon>Endopterygota</taxon>
        <taxon>Coleoptera</taxon>
        <taxon>Polyphaga</taxon>
        <taxon>Cucujiformia</taxon>
        <taxon>Curculionidae</taxon>
        <taxon>Cryptorhynchinae</taxon>
        <taxon>Trigonopterus</taxon>
    </lineage>
</organism>
<feature type="transmembrane region" description="Helical" evidence="17">
    <location>
        <begin position="84"/>
        <end position="103"/>
    </location>
</feature>
<evidence type="ECO:0000256" key="4">
    <source>
        <dbReference type="ARBA" id="ARBA00021096"/>
    </source>
</evidence>
<feature type="transmembrane region" description="Helical" evidence="17">
    <location>
        <begin position="452"/>
        <end position="479"/>
    </location>
</feature>
<dbReference type="EMBL" id="MT653607">
    <property type="protein sequence ID" value="QNT26915.1"/>
    <property type="molecule type" value="Genomic_DNA"/>
</dbReference>
<dbReference type="InterPro" id="IPR010934">
    <property type="entry name" value="NADH_DH_su5_C"/>
</dbReference>
<dbReference type="GO" id="GO:0005743">
    <property type="term" value="C:mitochondrial inner membrane"/>
    <property type="evidence" value="ECO:0007669"/>
    <property type="project" value="UniProtKB-SubCell"/>
</dbReference>
<evidence type="ECO:0000313" key="21">
    <source>
        <dbReference type="EMBL" id="QNT26915.1"/>
    </source>
</evidence>
<keyword evidence="6" id="KW-0679">Respiratory chain</keyword>
<evidence type="ECO:0000256" key="7">
    <source>
        <dbReference type="ARBA" id="ARBA00022692"/>
    </source>
</evidence>
<evidence type="ECO:0000256" key="1">
    <source>
        <dbReference type="ARBA" id="ARBA00003257"/>
    </source>
</evidence>
<gene>
    <name evidence="21" type="primary">nad5</name>
</gene>
<keyword evidence="10" id="KW-0249">Electron transport</keyword>
<feature type="transmembrane region" description="Helical" evidence="17">
    <location>
        <begin position="330"/>
        <end position="354"/>
    </location>
</feature>
<feature type="transmembrane region" description="Helical" evidence="17">
    <location>
        <begin position="529"/>
        <end position="549"/>
    </location>
</feature>
<feature type="transmembrane region" description="Helical" evidence="17">
    <location>
        <begin position="486"/>
        <end position="509"/>
    </location>
</feature>
<dbReference type="PANTHER" id="PTHR42829">
    <property type="entry name" value="NADH-UBIQUINONE OXIDOREDUCTASE CHAIN 5"/>
    <property type="match status" value="1"/>
</dbReference>
<feature type="domain" description="NADH-Ubiquinone oxidoreductase (complex I) chain 5 N-terminal" evidence="19">
    <location>
        <begin position="39"/>
        <end position="87"/>
    </location>
</feature>
<evidence type="ECO:0000256" key="13">
    <source>
        <dbReference type="ARBA" id="ARBA00023075"/>
    </source>
</evidence>
<dbReference type="PANTHER" id="PTHR42829:SF2">
    <property type="entry name" value="NADH-UBIQUINONE OXIDOREDUCTASE CHAIN 5"/>
    <property type="match status" value="1"/>
</dbReference>
<evidence type="ECO:0000256" key="3">
    <source>
        <dbReference type="ARBA" id="ARBA00012944"/>
    </source>
</evidence>
<dbReference type="AlphaFoldDB" id="A0A7H1KHZ9"/>
<proteinExistence type="inferred from homology"/>
<dbReference type="Pfam" id="PF00662">
    <property type="entry name" value="Proton_antipo_N"/>
    <property type="match status" value="1"/>
</dbReference>
<feature type="domain" description="NADH:quinone oxidoreductase/Mrp antiporter transmembrane" evidence="18">
    <location>
        <begin position="104"/>
        <end position="387"/>
    </location>
</feature>
<feature type="domain" description="NADH dehydrogenase subunit 5 C-terminal" evidence="20">
    <location>
        <begin position="390"/>
        <end position="571"/>
    </location>
</feature>
<dbReference type="EC" id="7.1.1.2" evidence="3 17"/>
<dbReference type="GO" id="GO:0008137">
    <property type="term" value="F:NADH dehydrogenase (ubiquinone) activity"/>
    <property type="evidence" value="ECO:0007669"/>
    <property type="project" value="UniProtKB-EC"/>
</dbReference>
<evidence type="ECO:0000256" key="8">
    <source>
        <dbReference type="ARBA" id="ARBA00022792"/>
    </source>
</evidence>
<evidence type="ECO:0000256" key="17">
    <source>
        <dbReference type="RuleBase" id="RU003404"/>
    </source>
</evidence>
<evidence type="ECO:0000259" key="19">
    <source>
        <dbReference type="Pfam" id="PF00662"/>
    </source>
</evidence>
<dbReference type="InterPro" id="IPR001750">
    <property type="entry name" value="ND/Mrp_TM"/>
</dbReference>
<feature type="transmembrane region" description="Helical" evidence="17">
    <location>
        <begin position="243"/>
        <end position="262"/>
    </location>
</feature>
<reference evidence="21" key="1">
    <citation type="submission" date="2020-06" db="EMBL/GenBank/DDBJ databases">
        <title>Mitochondrial genomes of twelve species of hyperdiverse Trigonopterus weevils.</title>
        <authorList>
            <person name="Narakusumo R.P."/>
            <person name="Pons J."/>
            <person name="Riedel A."/>
        </authorList>
    </citation>
    <scope>NUCLEOTIDE SEQUENCE</scope>
</reference>
<evidence type="ECO:0000256" key="9">
    <source>
        <dbReference type="ARBA" id="ARBA00022967"/>
    </source>
</evidence>
<dbReference type="PRINTS" id="PR01435">
    <property type="entry name" value="NPOXDRDTASE5"/>
</dbReference>
<protein>
    <recommendedName>
        <fullName evidence="4 17">NADH-ubiquinone oxidoreductase chain 5</fullName>
        <ecNumber evidence="3 17">7.1.1.2</ecNumber>
    </recommendedName>
</protein>
<comment type="catalytic activity">
    <reaction evidence="16 17">
        <text>a ubiquinone + NADH + 5 H(+)(in) = a ubiquinol + NAD(+) + 4 H(+)(out)</text>
        <dbReference type="Rhea" id="RHEA:29091"/>
        <dbReference type="Rhea" id="RHEA-COMP:9565"/>
        <dbReference type="Rhea" id="RHEA-COMP:9566"/>
        <dbReference type="ChEBI" id="CHEBI:15378"/>
        <dbReference type="ChEBI" id="CHEBI:16389"/>
        <dbReference type="ChEBI" id="CHEBI:17976"/>
        <dbReference type="ChEBI" id="CHEBI:57540"/>
        <dbReference type="ChEBI" id="CHEBI:57945"/>
        <dbReference type="EC" id="7.1.1.2"/>
    </reaction>
</comment>
<evidence type="ECO:0000256" key="2">
    <source>
        <dbReference type="ARBA" id="ARBA00004448"/>
    </source>
</evidence>
<evidence type="ECO:0000259" key="18">
    <source>
        <dbReference type="Pfam" id="PF00361"/>
    </source>
</evidence>
<keyword evidence="8" id="KW-0999">Mitochondrion inner membrane</keyword>
<dbReference type="PRINTS" id="PR01434">
    <property type="entry name" value="NADHDHGNASE5"/>
</dbReference>
<dbReference type="Pfam" id="PF06455">
    <property type="entry name" value="NADH5_C"/>
    <property type="match status" value="1"/>
</dbReference>
<evidence type="ECO:0000256" key="16">
    <source>
        <dbReference type="ARBA" id="ARBA00049551"/>
    </source>
</evidence>
<comment type="function">
    <text evidence="17">Core subunit of the mitochondrial membrane respiratory chain NADH dehydrogenase (Complex I) which catalyzes electron transfer from NADH through the respiratory chain, using ubiquinone as an electron acceptor. Essential for the catalytic activity and assembly of complex I.</text>
</comment>
<dbReference type="GO" id="GO:0042773">
    <property type="term" value="P:ATP synthesis coupled electron transport"/>
    <property type="evidence" value="ECO:0007669"/>
    <property type="project" value="InterPro"/>
</dbReference>
<feature type="transmembrane region" description="Helical" evidence="17">
    <location>
        <begin position="173"/>
        <end position="192"/>
    </location>
</feature>
<dbReference type="InterPro" id="IPR001516">
    <property type="entry name" value="Proton_antipo_N"/>
</dbReference>
<keyword evidence="12 17" id="KW-0520">NAD</keyword>
<accession>A0A7H1KHZ9</accession>
<comment type="function">
    <text evidence="1">Core subunit of the mitochondrial membrane respiratory chain NADH dehydrogenase (Complex I) that is believed to belong to the minimal assembly required for catalysis. Complex I functions in the transfer of electrons from NADH to the respiratory chain. The immediate electron acceptor for the enzyme is believed to be ubiquinone.</text>
</comment>
<evidence type="ECO:0000256" key="12">
    <source>
        <dbReference type="ARBA" id="ARBA00023027"/>
    </source>
</evidence>
<keyword evidence="7 17" id="KW-0812">Transmembrane</keyword>